<gene>
    <name evidence="1" type="ORF">Airi01_101740</name>
</gene>
<dbReference type="RefSeq" id="WP_285637002.1">
    <property type="nucleotide sequence ID" value="NZ_BSTJ01000024.1"/>
</dbReference>
<evidence type="ECO:0000313" key="2">
    <source>
        <dbReference type="Proteomes" id="UP001165135"/>
    </source>
</evidence>
<comment type="caution">
    <text evidence="1">The sequence shown here is derived from an EMBL/GenBank/DDBJ whole genome shotgun (WGS) entry which is preliminary data.</text>
</comment>
<accession>A0A9W6VWT2</accession>
<reference evidence="1" key="1">
    <citation type="submission" date="2023-03" db="EMBL/GenBank/DDBJ databases">
        <title>Actinoallomurus iriomotensis NBRC 103681.</title>
        <authorList>
            <person name="Ichikawa N."/>
            <person name="Sato H."/>
            <person name="Tonouchi N."/>
        </authorList>
    </citation>
    <scope>NUCLEOTIDE SEQUENCE</scope>
    <source>
        <strain evidence="1">NBRC 103681</strain>
    </source>
</reference>
<evidence type="ECO:0000313" key="1">
    <source>
        <dbReference type="EMBL" id="GLY81907.1"/>
    </source>
</evidence>
<dbReference type="EMBL" id="BSTJ01000024">
    <property type="protein sequence ID" value="GLY81907.1"/>
    <property type="molecule type" value="Genomic_DNA"/>
</dbReference>
<sequence>MSHVLTPRWTAVVMRLDAGPAGLGIITPDERGDADDVADPAYALTATGHETVRDALAGGASASKEESCRTS</sequence>
<dbReference type="Proteomes" id="UP001165135">
    <property type="component" value="Unassembled WGS sequence"/>
</dbReference>
<protein>
    <submittedName>
        <fullName evidence="1">Uncharacterized protein</fullName>
    </submittedName>
</protein>
<dbReference type="AlphaFoldDB" id="A0A9W6VWT2"/>
<name>A0A9W6VWT2_9ACTN</name>
<organism evidence="1 2">
    <name type="scientific">Actinoallomurus iriomotensis</name>
    <dbReference type="NCBI Taxonomy" id="478107"/>
    <lineage>
        <taxon>Bacteria</taxon>
        <taxon>Bacillati</taxon>
        <taxon>Actinomycetota</taxon>
        <taxon>Actinomycetes</taxon>
        <taxon>Streptosporangiales</taxon>
        <taxon>Thermomonosporaceae</taxon>
        <taxon>Actinoallomurus</taxon>
    </lineage>
</organism>
<proteinExistence type="predicted"/>